<accession>A0A1E7R517</accession>
<evidence type="ECO:0000259" key="7">
    <source>
        <dbReference type="Pfam" id="PF04542"/>
    </source>
</evidence>
<keyword evidence="10" id="KW-1185">Reference proteome</keyword>
<proteinExistence type="inferred from homology"/>
<dbReference type="InterPro" id="IPR036388">
    <property type="entry name" value="WH-like_DNA-bd_sf"/>
</dbReference>
<feature type="domain" description="RNA polymerase sigma-70 region 2" evidence="7">
    <location>
        <begin position="15"/>
        <end position="75"/>
    </location>
</feature>
<dbReference type="PANTHER" id="PTHR43133:SF63">
    <property type="entry name" value="RNA POLYMERASE SIGMA FACTOR FECI-RELATED"/>
    <property type="match status" value="1"/>
</dbReference>
<feature type="domain" description="RNA polymerase sigma factor 70 region 4 type 2" evidence="8">
    <location>
        <begin position="112"/>
        <end position="163"/>
    </location>
</feature>
<dbReference type="Proteomes" id="UP000185895">
    <property type="component" value="Unassembled WGS sequence"/>
</dbReference>
<sequence length="173" mass="20565">MANNSLIDTLVIHNDELVNYISYRFGDRQFAQEVVQETCIRVLQKTIQPEDIQSPMAFLRTVCMRVAIDCYRKEKSVNEWLDFCEIPQEIEISHYRRLTFPELQFAKQQREQILLKTIQQLPDSCRDVFILTQLYHYSQYEVAQQLQLSRGMVARYLAKAFKLMQPIILTHDE</sequence>
<dbReference type="AlphaFoldDB" id="A0A1E7R517"/>
<dbReference type="RefSeq" id="WP_070070266.1">
    <property type="nucleotide sequence ID" value="NZ_MKKK01000034.1"/>
</dbReference>
<dbReference type="Pfam" id="PF08281">
    <property type="entry name" value="Sigma70_r4_2"/>
    <property type="match status" value="1"/>
</dbReference>
<dbReference type="NCBIfam" id="TIGR02937">
    <property type="entry name" value="sigma70-ECF"/>
    <property type="match status" value="1"/>
</dbReference>
<evidence type="ECO:0000256" key="4">
    <source>
        <dbReference type="ARBA" id="ARBA00023125"/>
    </source>
</evidence>
<comment type="similarity">
    <text evidence="1 6">Belongs to the sigma-70 factor family. ECF subfamily.</text>
</comment>
<dbReference type="GO" id="GO:0003677">
    <property type="term" value="F:DNA binding"/>
    <property type="evidence" value="ECO:0007669"/>
    <property type="project" value="UniProtKB-KW"/>
</dbReference>
<dbReference type="SUPFAM" id="SSF88946">
    <property type="entry name" value="Sigma2 domain of RNA polymerase sigma factors"/>
    <property type="match status" value="1"/>
</dbReference>
<gene>
    <name evidence="9" type="ORF">BJI46_03710</name>
</gene>
<dbReference type="EMBL" id="MKKK01000034">
    <property type="protein sequence ID" value="OEY94459.1"/>
    <property type="molecule type" value="Genomic_DNA"/>
</dbReference>
<evidence type="ECO:0000256" key="6">
    <source>
        <dbReference type="RuleBase" id="RU000716"/>
    </source>
</evidence>
<evidence type="ECO:0000256" key="5">
    <source>
        <dbReference type="ARBA" id="ARBA00023163"/>
    </source>
</evidence>
<dbReference type="InterPro" id="IPR039425">
    <property type="entry name" value="RNA_pol_sigma-70-like"/>
</dbReference>
<evidence type="ECO:0000259" key="8">
    <source>
        <dbReference type="Pfam" id="PF08281"/>
    </source>
</evidence>
<dbReference type="GO" id="GO:0006352">
    <property type="term" value="P:DNA-templated transcription initiation"/>
    <property type="evidence" value="ECO:0007669"/>
    <property type="project" value="InterPro"/>
</dbReference>
<dbReference type="GO" id="GO:0016987">
    <property type="term" value="F:sigma factor activity"/>
    <property type="evidence" value="ECO:0007669"/>
    <property type="project" value="UniProtKB-KW"/>
</dbReference>
<name>A0A1E7R517_9GAMM</name>
<dbReference type="InterPro" id="IPR007627">
    <property type="entry name" value="RNA_pol_sigma70_r2"/>
</dbReference>
<dbReference type="OrthoDB" id="9794372at2"/>
<dbReference type="InterPro" id="IPR013324">
    <property type="entry name" value="RNA_pol_sigma_r3/r4-like"/>
</dbReference>
<keyword evidence="3 6" id="KW-0731">Sigma factor</keyword>
<evidence type="ECO:0000313" key="10">
    <source>
        <dbReference type="Proteomes" id="UP000185895"/>
    </source>
</evidence>
<dbReference type="SUPFAM" id="SSF88659">
    <property type="entry name" value="Sigma3 and sigma4 domains of RNA polymerase sigma factors"/>
    <property type="match status" value="1"/>
</dbReference>
<evidence type="ECO:0000256" key="3">
    <source>
        <dbReference type="ARBA" id="ARBA00023082"/>
    </source>
</evidence>
<evidence type="ECO:0000256" key="2">
    <source>
        <dbReference type="ARBA" id="ARBA00023015"/>
    </source>
</evidence>
<organism evidence="9 10">
    <name type="scientific">Acinetobacter qingfengensis</name>
    <dbReference type="NCBI Taxonomy" id="1262585"/>
    <lineage>
        <taxon>Bacteria</taxon>
        <taxon>Pseudomonadati</taxon>
        <taxon>Pseudomonadota</taxon>
        <taxon>Gammaproteobacteria</taxon>
        <taxon>Moraxellales</taxon>
        <taxon>Moraxellaceae</taxon>
        <taxon>Acinetobacter</taxon>
    </lineage>
</organism>
<dbReference type="Gene3D" id="1.10.1740.10">
    <property type="match status" value="1"/>
</dbReference>
<dbReference type="Pfam" id="PF04542">
    <property type="entry name" value="Sigma70_r2"/>
    <property type="match status" value="1"/>
</dbReference>
<keyword evidence="4 6" id="KW-0238">DNA-binding</keyword>
<dbReference type="InterPro" id="IPR000838">
    <property type="entry name" value="RNA_pol_sigma70_ECF_CS"/>
</dbReference>
<evidence type="ECO:0000256" key="1">
    <source>
        <dbReference type="ARBA" id="ARBA00010641"/>
    </source>
</evidence>
<dbReference type="PROSITE" id="PS01063">
    <property type="entry name" value="SIGMA70_ECF"/>
    <property type="match status" value="1"/>
</dbReference>
<reference evidence="9 10" key="1">
    <citation type="submission" date="2016-09" db="EMBL/GenBank/DDBJ databases">
        <authorList>
            <person name="Capua I."/>
            <person name="De Benedictis P."/>
            <person name="Joannis T."/>
            <person name="Lombin L.H."/>
            <person name="Cattoli G."/>
        </authorList>
    </citation>
    <scope>NUCLEOTIDE SEQUENCE [LARGE SCALE GENOMIC DNA]</scope>
    <source>
        <strain evidence="9 10">ANC 4671</strain>
    </source>
</reference>
<keyword evidence="5 6" id="KW-0804">Transcription</keyword>
<dbReference type="PANTHER" id="PTHR43133">
    <property type="entry name" value="RNA POLYMERASE ECF-TYPE SIGMA FACTO"/>
    <property type="match status" value="1"/>
</dbReference>
<comment type="caution">
    <text evidence="9">The sequence shown here is derived from an EMBL/GenBank/DDBJ whole genome shotgun (WGS) entry which is preliminary data.</text>
</comment>
<dbReference type="InterPro" id="IPR013325">
    <property type="entry name" value="RNA_pol_sigma_r2"/>
</dbReference>
<protein>
    <recommendedName>
        <fullName evidence="6">RNA polymerase sigma factor</fullName>
    </recommendedName>
</protein>
<keyword evidence="2 6" id="KW-0805">Transcription regulation</keyword>
<dbReference type="Gene3D" id="1.10.10.10">
    <property type="entry name" value="Winged helix-like DNA-binding domain superfamily/Winged helix DNA-binding domain"/>
    <property type="match status" value="1"/>
</dbReference>
<dbReference type="STRING" id="1262585.BJI46_03710"/>
<evidence type="ECO:0000313" key="9">
    <source>
        <dbReference type="EMBL" id="OEY94459.1"/>
    </source>
</evidence>
<dbReference type="InterPro" id="IPR013249">
    <property type="entry name" value="RNA_pol_sigma70_r4_t2"/>
</dbReference>
<dbReference type="InterPro" id="IPR014284">
    <property type="entry name" value="RNA_pol_sigma-70_dom"/>
</dbReference>